<name>A0A4D6LF05_VIGUN</name>
<keyword evidence="3" id="KW-1185">Reference proteome</keyword>
<protein>
    <recommendedName>
        <fullName evidence="4">Secreted protein</fullName>
    </recommendedName>
</protein>
<accession>A0A4D6LF05</accession>
<dbReference type="Proteomes" id="UP000501690">
    <property type="component" value="Linkage Group LG3"/>
</dbReference>
<evidence type="ECO:0000256" key="1">
    <source>
        <dbReference type="SAM" id="SignalP"/>
    </source>
</evidence>
<gene>
    <name evidence="2" type="ORF">DEO72_LG3g1743</name>
</gene>
<evidence type="ECO:0008006" key="4">
    <source>
        <dbReference type="Google" id="ProtNLM"/>
    </source>
</evidence>
<sequence>MVAMAAVMETTLLLVCGGHGGAQVVALRTARGWHFAVVVAVRDFRQVVEMVVLSLLMRRRQWCDGDAVVAGEMKRCGGGCHGGGKREEN</sequence>
<dbReference type="AlphaFoldDB" id="A0A4D6LF05"/>
<dbReference type="EMBL" id="CP039347">
    <property type="protein sequence ID" value="QCD87209.1"/>
    <property type="molecule type" value="Genomic_DNA"/>
</dbReference>
<keyword evidence="1" id="KW-0732">Signal</keyword>
<feature type="signal peptide" evidence="1">
    <location>
        <begin position="1"/>
        <end position="22"/>
    </location>
</feature>
<evidence type="ECO:0000313" key="3">
    <source>
        <dbReference type="Proteomes" id="UP000501690"/>
    </source>
</evidence>
<organism evidence="2 3">
    <name type="scientific">Vigna unguiculata</name>
    <name type="common">Cowpea</name>
    <dbReference type="NCBI Taxonomy" id="3917"/>
    <lineage>
        <taxon>Eukaryota</taxon>
        <taxon>Viridiplantae</taxon>
        <taxon>Streptophyta</taxon>
        <taxon>Embryophyta</taxon>
        <taxon>Tracheophyta</taxon>
        <taxon>Spermatophyta</taxon>
        <taxon>Magnoliopsida</taxon>
        <taxon>eudicotyledons</taxon>
        <taxon>Gunneridae</taxon>
        <taxon>Pentapetalae</taxon>
        <taxon>rosids</taxon>
        <taxon>fabids</taxon>
        <taxon>Fabales</taxon>
        <taxon>Fabaceae</taxon>
        <taxon>Papilionoideae</taxon>
        <taxon>50 kb inversion clade</taxon>
        <taxon>NPAAA clade</taxon>
        <taxon>indigoferoid/millettioid clade</taxon>
        <taxon>Phaseoleae</taxon>
        <taxon>Vigna</taxon>
    </lineage>
</organism>
<feature type="chain" id="PRO_5020041997" description="Secreted protein" evidence="1">
    <location>
        <begin position="23"/>
        <end position="89"/>
    </location>
</feature>
<proteinExistence type="predicted"/>
<reference evidence="2 3" key="1">
    <citation type="submission" date="2019-04" db="EMBL/GenBank/DDBJ databases">
        <title>An improved genome assembly and genetic linkage map for asparagus bean, Vigna unguiculata ssp. sesquipedialis.</title>
        <authorList>
            <person name="Xia Q."/>
            <person name="Zhang R."/>
            <person name="Dong Y."/>
        </authorList>
    </citation>
    <scope>NUCLEOTIDE SEQUENCE [LARGE SCALE GENOMIC DNA]</scope>
    <source>
        <tissue evidence="2">Leaf</tissue>
    </source>
</reference>
<evidence type="ECO:0000313" key="2">
    <source>
        <dbReference type="EMBL" id="QCD87209.1"/>
    </source>
</evidence>